<dbReference type="Proteomes" id="UP000033647">
    <property type="component" value="Unassembled WGS sequence"/>
</dbReference>
<comment type="caution">
    <text evidence="2">The sequence shown here is derived from an EMBL/GenBank/DDBJ whole genome shotgun (WGS) entry which is preliminary data.</text>
</comment>
<protein>
    <submittedName>
        <fullName evidence="2">Uncharacterized protein</fullName>
    </submittedName>
</protein>
<organism evidence="2 3">
    <name type="scientific">Zymoseptoria brevis</name>
    <dbReference type="NCBI Taxonomy" id="1047168"/>
    <lineage>
        <taxon>Eukaryota</taxon>
        <taxon>Fungi</taxon>
        <taxon>Dikarya</taxon>
        <taxon>Ascomycota</taxon>
        <taxon>Pezizomycotina</taxon>
        <taxon>Dothideomycetes</taxon>
        <taxon>Dothideomycetidae</taxon>
        <taxon>Mycosphaerellales</taxon>
        <taxon>Mycosphaerellaceae</taxon>
        <taxon>Zymoseptoria</taxon>
    </lineage>
</organism>
<evidence type="ECO:0000313" key="3">
    <source>
        <dbReference type="Proteomes" id="UP000033647"/>
    </source>
</evidence>
<keyword evidence="3" id="KW-1185">Reference proteome</keyword>
<feature type="compositionally biased region" description="Pro residues" evidence="1">
    <location>
        <begin position="24"/>
        <end position="34"/>
    </location>
</feature>
<reference evidence="2 3" key="1">
    <citation type="submission" date="2015-03" db="EMBL/GenBank/DDBJ databases">
        <title>RNA-seq based gene annotation and comparative genomics of four Zymoseptoria species reveal species-specific pathogenicity related genes and transposable element activity.</title>
        <authorList>
            <person name="Grandaubert J."/>
            <person name="Bhattacharyya A."/>
            <person name="Stukenbrock E.H."/>
        </authorList>
    </citation>
    <scope>NUCLEOTIDE SEQUENCE [LARGE SCALE GENOMIC DNA]</scope>
    <source>
        <strain evidence="2 3">Zb18110</strain>
    </source>
</reference>
<dbReference type="EMBL" id="LAFY01000472">
    <property type="protein sequence ID" value="KJX97576.1"/>
    <property type="molecule type" value="Genomic_DNA"/>
</dbReference>
<dbReference type="AlphaFoldDB" id="A0A0F4GJL9"/>
<name>A0A0F4GJL9_9PEZI</name>
<proteinExistence type="predicted"/>
<feature type="region of interest" description="Disordered" evidence="1">
    <location>
        <begin position="1"/>
        <end position="50"/>
    </location>
</feature>
<feature type="region of interest" description="Disordered" evidence="1">
    <location>
        <begin position="184"/>
        <end position="218"/>
    </location>
</feature>
<evidence type="ECO:0000256" key="1">
    <source>
        <dbReference type="SAM" id="MobiDB-lite"/>
    </source>
</evidence>
<evidence type="ECO:0000313" key="2">
    <source>
        <dbReference type="EMBL" id="KJX97576.1"/>
    </source>
</evidence>
<accession>A0A0F4GJL9</accession>
<gene>
    <name evidence="2" type="ORF">TI39_contig480g00005</name>
</gene>
<sequence length="262" mass="29631">MSPPTKKQRLLSPDHLSSTKQPQPDSPSSPPPTKPVYSPDTPTLSTGTNHTKFLPSYSALPYSLEDFNLFSRNSPPFLFTQPPDPDFGAKVCAAWEANQEKTTRLQNLKRCWRESKYGKEVADRYSPGATPREFVDKYDREQDEAVRAYMEKSSTPESEGELERQRQLYIRRTKKLRMKVKKLREKQMTTDGKVASEVGGGPLETEKAKSSGEDQVAGAGGSFALEDLSLEDVRRAYDDVHRVHFGLLEPRDAETKNKHLRV</sequence>